<organism evidence="4 5">
    <name type="scientific">Ascoidea rubescens DSM 1968</name>
    <dbReference type="NCBI Taxonomy" id="1344418"/>
    <lineage>
        <taxon>Eukaryota</taxon>
        <taxon>Fungi</taxon>
        <taxon>Dikarya</taxon>
        <taxon>Ascomycota</taxon>
        <taxon>Saccharomycotina</taxon>
        <taxon>Saccharomycetes</taxon>
        <taxon>Ascoideaceae</taxon>
        <taxon>Ascoidea</taxon>
    </lineage>
</organism>
<proteinExistence type="predicted"/>
<evidence type="ECO:0000259" key="3">
    <source>
        <dbReference type="PROSITE" id="PS51526"/>
    </source>
</evidence>
<protein>
    <recommendedName>
        <fullName evidence="3">RFX-type winged-helix domain-containing protein</fullName>
    </recommendedName>
</protein>
<dbReference type="InterPro" id="IPR036388">
    <property type="entry name" value="WH-like_DNA-bd_sf"/>
</dbReference>
<dbReference type="Gene3D" id="1.10.10.10">
    <property type="entry name" value="Winged helix-like DNA-binding domain superfamily/Winged helix DNA-binding domain"/>
    <property type="match status" value="1"/>
</dbReference>
<dbReference type="FunFam" id="1.10.10.10:FF:000119">
    <property type="entry name" value="DNA damage and replication checkpoint protein"/>
    <property type="match status" value="1"/>
</dbReference>
<feature type="non-terminal residue" evidence="4">
    <location>
        <position position="499"/>
    </location>
</feature>
<gene>
    <name evidence="4" type="ORF">ASCRUDRAFT_25856</name>
</gene>
<feature type="region of interest" description="Disordered" evidence="2">
    <location>
        <begin position="423"/>
        <end position="442"/>
    </location>
</feature>
<dbReference type="GeneID" id="30963548"/>
<dbReference type="Proteomes" id="UP000095038">
    <property type="component" value="Unassembled WGS sequence"/>
</dbReference>
<evidence type="ECO:0000256" key="1">
    <source>
        <dbReference type="ARBA" id="ARBA00023125"/>
    </source>
</evidence>
<dbReference type="STRING" id="1344418.A0A1D2VR11"/>
<dbReference type="Pfam" id="PF02257">
    <property type="entry name" value="RFX_DNA_binding"/>
    <property type="match status" value="1"/>
</dbReference>
<dbReference type="PROSITE" id="PS51526">
    <property type="entry name" value="RFX_DBD"/>
    <property type="match status" value="1"/>
</dbReference>
<keyword evidence="5" id="KW-1185">Reference proteome</keyword>
<dbReference type="PANTHER" id="PTHR12619:SF5">
    <property type="entry name" value="TRANSCRIPTION FACTOR RFX4"/>
    <property type="match status" value="1"/>
</dbReference>
<dbReference type="InterPro" id="IPR036390">
    <property type="entry name" value="WH_DNA-bd_sf"/>
</dbReference>
<feature type="compositionally biased region" description="Polar residues" evidence="2">
    <location>
        <begin position="430"/>
        <end position="441"/>
    </location>
</feature>
<evidence type="ECO:0000313" key="5">
    <source>
        <dbReference type="Proteomes" id="UP000095038"/>
    </source>
</evidence>
<feature type="domain" description="RFX-type winged-helix" evidence="3">
    <location>
        <begin position="9"/>
        <end position="84"/>
    </location>
</feature>
<dbReference type="InterPro" id="IPR057321">
    <property type="entry name" value="RFX1-4/6/8-like_BCD"/>
</dbReference>
<reference evidence="5" key="1">
    <citation type="submission" date="2016-05" db="EMBL/GenBank/DDBJ databases">
        <title>Comparative genomics of biotechnologically important yeasts.</title>
        <authorList>
            <consortium name="DOE Joint Genome Institute"/>
            <person name="Riley R."/>
            <person name="Haridas S."/>
            <person name="Wolfe K.H."/>
            <person name="Lopes M.R."/>
            <person name="Hittinger C.T."/>
            <person name="Goker M."/>
            <person name="Salamov A."/>
            <person name="Wisecaver J."/>
            <person name="Long T.M."/>
            <person name="Aerts A.L."/>
            <person name="Barry K."/>
            <person name="Choi C."/>
            <person name="Clum A."/>
            <person name="Coughlan A.Y."/>
            <person name="Deshpande S."/>
            <person name="Douglass A.P."/>
            <person name="Hanson S.J."/>
            <person name="Klenk H.-P."/>
            <person name="Labutti K."/>
            <person name="Lapidus A."/>
            <person name="Lindquist E."/>
            <person name="Lipzen A."/>
            <person name="Meier-Kolthoff J.P."/>
            <person name="Ohm R.A."/>
            <person name="Otillar R.P."/>
            <person name="Pangilinan J."/>
            <person name="Peng Y."/>
            <person name="Rokas A."/>
            <person name="Rosa C.A."/>
            <person name="Scheuner C."/>
            <person name="Sibirny A.A."/>
            <person name="Slot J.C."/>
            <person name="Stielow J.B."/>
            <person name="Sun H."/>
            <person name="Kurtzman C.P."/>
            <person name="Blackwell M."/>
            <person name="Grigoriev I.V."/>
            <person name="Jeffries T.W."/>
        </authorList>
    </citation>
    <scope>NUCLEOTIDE SEQUENCE [LARGE SCALE GENOMIC DNA]</scope>
    <source>
        <strain evidence="5">DSM 1968</strain>
    </source>
</reference>
<dbReference type="AlphaFoldDB" id="A0A1D2VR11"/>
<name>A0A1D2VR11_9ASCO</name>
<evidence type="ECO:0000256" key="2">
    <source>
        <dbReference type="SAM" id="MobiDB-lite"/>
    </source>
</evidence>
<dbReference type="Pfam" id="PF25340">
    <property type="entry name" value="BCD_RFX"/>
    <property type="match status" value="1"/>
</dbReference>
<dbReference type="InterPro" id="IPR039779">
    <property type="entry name" value="RFX-like"/>
</dbReference>
<accession>A0A1D2VR11</accession>
<evidence type="ECO:0000313" key="4">
    <source>
        <dbReference type="EMBL" id="ODV64044.1"/>
    </source>
</evidence>
<dbReference type="RefSeq" id="XP_020050351.1">
    <property type="nucleotide sequence ID" value="XM_020189912.1"/>
</dbReference>
<dbReference type="OrthoDB" id="10056949at2759"/>
<dbReference type="GO" id="GO:0000978">
    <property type="term" value="F:RNA polymerase II cis-regulatory region sequence-specific DNA binding"/>
    <property type="evidence" value="ECO:0007669"/>
    <property type="project" value="TreeGrafter"/>
</dbReference>
<dbReference type="GO" id="GO:0000981">
    <property type="term" value="F:DNA-binding transcription factor activity, RNA polymerase II-specific"/>
    <property type="evidence" value="ECO:0007669"/>
    <property type="project" value="TreeGrafter"/>
</dbReference>
<dbReference type="InParanoid" id="A0A1D2VR11"/>
<dbReference type="InterPro" id="IPR003150">
    <property type="entry name" value="DNA-bd_RFX"/>
</dbReference>
<feature type="non-terminal residue" evidence="4">
    <location>
        <position position="1"/>
    </location>
</feature>
<dbReference type="EMBL" id="KV454475">
    <property type="protein sequence ID" value="ODV64044.1"/>
    <property type="molecule type" value="Genomic_DNA"/>
</dbReference>
<dbReference type="SUPFAM" id="SSF46785">
    <property type="entry name" value="Winged helix' DNA-binding domain"/>
    <property type="match status" value="1"/>
</dbReference>
<sequence>KERQKQIFGMVWLIKTCESAPTAVVPRNRIYARYVTICADNAVKPLSPASFGKLVRIIFPNITTRRLGVRGQSKYHYCGIRLMNVHSNGSLGSFGSMSSISNATTPIFSGASSCYNNSVPASPTGFNLASQSQNTTPLTYNKDGSIDIFNELSHENLNDDFSNELNLNDSGFDYIGVNHQELKLKFSSSLLQGLIDNTNIVNFNTPLVLPSLYPYLPKNVDYDIADTLYSLYRTHCTAMFESLRYMQLKKLYGLLSSFHGSLTAPVFKLYISEPIVSWVEQCDIIMYKNIIRMLARLVLQNIPEDILDQLRLMTGAYPDKLLTTIHNLPYKFIIKKLVPAKKFCFLISRLIRASETAKSASKILMNQEDRNSMLDNWSNLVNYKQIVESELPCGELNINRCIEVLKVEIPKLLTFTEDDKNKMKEENDRNSSNQPETSNCERNGKIPPRLFLLCMSTIVTSCLKDISLAGGTGFGAWWVVRCWIDEWMRWYSELSGFLL</sequence>
<keyword evidence="1" id="KW-0238">DNA-binding</keyword>
<dbReference type="PANTHER" id="PTHR12619">
    <property type="entry name" value="RFX TRANSCRIPTION FACTOR FAMILY"/>
    <property type="match status" value="1"/>
</dbReference>